<evidence type="ECO:0000313" key="10">
    <source>
        <dbReference type="EMBL" id="SES70259.1"/>
    </source>
</evidence>
<evidence type="ECO:0000259" key="7">
    <source>
        <dbReference type="Pfam" id="PF00441"/>
    </source>
</evidence>
<dbReference type="SUPFAM" id="SSF56645">
    <property type="entry name" value="Acyl-CoA dehydrogenase NM domain-like"/>
    <property type="match status" value="1"/>
</dbReference>
<dbReference type="InterPro" id="IPR009100">
    <property type="entry name" value="AcylCoA_DH/oxidase_NM_dom_sf"/>
</dbReference>
<protein>
    <submittedName>
        <fullName evidence="10">Butyryl-CoA dehydrogenase</fullName>
    </submittedName>
</protein>
<feature type="domain" description="Acyl-CoA oxidase/dehydrogenase middle" evidence="8">
    <location>
        <begin position="122"/>
        <end position="217"/>
    </location>
</feature>
<feature type="domain" description="Acyl-CoA dehydrogenase/oxidase C-terminal" evidence="7">
    <location>
        <begin position="229"/>
        <end position="378"/>
    </location>
</feature>
<dbReference type="AlphaFoldDB" id="A0A1H9YMA7"/>
<dbReference type="SUPFAM" id="SSF47203">
    <property type="entry name" value="Acyl-CoA dehydrogenase C-terminal domain-like"/>
    <property type="match status" value="1"/>
</dbReference>
<dbReference type="FunFam" id="1.20.140.10:FF:000004">
    <property type="entry name" value="Acyl-CoA dehydrogenase FadE25"/>
    <property type="match status" value="1"/>
</dbReference>
<dbReference type="InterPro" id="IPR009075">
    <property type="entry name" value="AcylCo_DH/oxidase_C"/>
</dbReference>
<dbReference type="PANTHER" id="PTHR43884">
    <property type="entry name" value="ACYL-COA DEHYDROGENASE"/>
    <property type="match status" value="1"/>
</dbReference>
<evidence type="ECO:0000256" key="3">
    <source>
        <dbReference type="ARBA" id="ARBA00022630"/>
    </source>
</evidence>
<reference evidence="11" key="1">
    <citation type="submission" date="2016-10" db="EMBL/GenBank/DDBJ databases">
        <authorList>
            <person name="Varghese N."/>
            <person name="Submissions S."/>
        </authorList>
    </citation>
    <scope>NUCLEOTIDE SEQUENCE [LARGE SCALE GENOMIC DNA]</scope>
    <source>
        <strain evidence="11">DSM 13577</strain>
    </source>
</reference>
<organism evidence="10 11">
    <name type="scientific">Anaerobranca gottschalkii DSM 13577</name>
    <dbReference type="NCBI Taxonomy" id="1120990"/>
    <lineage>
        <taxon>Bacteria</taxon>
        <taxon>Bacillati</taxon>
        <taxon>Bacillota</taxon>
        <taxon>Clostridia</taxon>
        <taxon>Eubacteriales</taxon>
        <taxon>Proteinivoracaceae</taxon>
        <taxon>Anaerobranca</taxon>
    </lineage>
</organism>
<feature type="domain" description="Acyl-CoA dehydrogenase/oxidase N-terminal" evidence="9">
    <location>
        <begin position="6"/>
        <end position="118"/>
    </location>
</feature>
<evidence type="ECO:0000256" key="5">
    <source>
        <dbReference type="ARBA" id="ARBA00023002"/>
    </source>
</evidence>
<evidence type="ECO:0000256" key="1">
    <source>
        <dbReference type="ARBA" id="ARBA00001974"/>
    </source>
</evidence>
<dbReference type="Pfam" id="PF00441">
    <property type="entry name" value="Acyl-CoA_dh_1"/>
    <property type="match status" value="1"/>
</dbReference>
<dbReference type="PIRSF" id="PIRSF016578">
    <property type="entry name" value="HsaA"/>
    <property type="match status" value="1"/>
</dbReference>
<dbReference type="FunFam" id="2.40.110.10:FF:000001">
    <property type="entry name" value="Acyl-CoA dehydrogenase, mitochondrial"/>
    <property type="match status" value="1"/>
</dbReference>
<dbReference type="STRING" id="1120990.SAMN03080614_100410"/>
<proteinExistence type="inferred from homology"/>
<dbReference type="FunFam" id="1.10.540.10:FF:000002">
    <property type="entry name" value="Acyl-CoA dehydrogenase FadE19"/>
    <property type="match status" value="1"/>
</dbReference>
<evidence type="ECO:0000256" key="4">
    <source>
        <dbReference type="ARBA" id="ARBA00022827"/>
    </source>
</evidence>
<sequence>MNFSFSKEHQMLQTMYREFAEKEVKPLAHHVDEAEEFPVETVKKLARYGFLGIPFPKEYGGQGGDNLAYAMAVEELSKVCATTGVIVSAHTSLCANPIYMFGTEEQKQKYLVPLAKGEKLGAFGLTEPNAGTDAGNQQTTAVLDGDNYILNGTKIFITNAGYADIYIVMAMTDKSAGVKGISAFIVEAGTPGFTIGKKEAKLGIRGSATCELIFENCVIPKENLLGKEGQGFKIAMQTLDGGRIGIAAQALGIAQGALDETVKYVKERKQFGKPLSFFQNTQFQLADMHTKVEAARLLVYKAAFHKDNGLPHSKEAAMAKLYAAETAMEVTVKAVQLHGGYGYTREYPVERMMRDAKITEIYEGTSEVQRMVIAANLLK</sequence>
<gene>
    <name evidence="10" type="ORF">SAMN03080614_100410</name>
</gene>
<evidence type="ECO:0000259" key="8">
    <source>
        <dbReference type="Pfam" id="PF02770"/>
    </source>
</evidence>
<dbReference type="InterPro" id="IPR013786">
    <property type="entry name" value="AcylCoA_DH/ox_N"/>
</dbReference>
<dbReference type="InterPro" id="IPR006091">
    <property type="entry name" value="Acyl-CoA_Oxase/DH_mid-dom"/>
</dbReference>
<dbReference type="RefSeq" id="WP_091348606.1">
    <property type="nucleotide sequence ID" value="NZ_FOIF01000004.1"/>
</dbReference>
<dbReference type="Pfam" id="PF02771">
    <property type="entry name" value="Acyl-CoA_dh_N"/>
    <property type="match status" value="1"/>
</dbReference>
<dbReference type="PANTHER" id="PTHR43884:SF12">
    <property type="entry name" value="ISOVALERYL-COA DEHYDROGENASE, MITOCHONDRIAL-RELATED"/>
    <property type="match status" value="1"/>
</dbReference>
<evidence type="ECO:0000259" key="9">
    <source>
        <dbReference type="Pfam" id="PF02771"/>
    </source>
</evidence>
<comment type="cofactor">
    <cofactor evidence="1 6">
        <name>FAD</name>
        <dbReference type="ChEBI" id="CHEBI:57692"/>
    </cofactor>
</comment>
<dbReference type="Gene3D" id="2.40.110.10">
    <property type="entry name" value="Butyryl-CoA Dehydrogenase, subunit A, domain 2"/>
    <property type="match status" value="1"/>
</dbReference>
<evidence type="ECO:0000313" key="11">
    <source>
        <dbReference type="Proteomes" id="UP000243819"/>
    </source>
</evidence>
<dbReference type="InterPro" id="IPR036250">
    <property type="entry name" value="AcylCo_DH-like_C"/>
</dbReference>
<dbReference type="Gene3D" id="1.10.540.10">
    <property type="entry name" value="Acyl-CoA dehydrogenase/oxidase, N-terminal domain"/>
    <property type="match status" value="1"/>
</dbReference>
<dbReference type="GO" id="GO:0050660">
    <property type="term" value="F:flavin adenine dinucleotide binding"/>
    <property type="evidence" value="ECO:0007669"/>
    <property type="project" value="InterPro"/>
</dbReference>
<dbReference type="Pfam" id="PF02770">
    <property type="entry name" value="Acyl-CoA_dh_M"/>
    <property type="match status" value="1"/>
</dbReference>
<dbReference type="Gene3D" id="1.20.140.10">
    <property type="entry name" value="Butyryl-CoA Dehydrogenase, subunit A, domain 3"/>
    <property type="match status" value="1"/>
</dbReference>
<keyword evidence="5 6" id="KW-0560">Oxidoreductase</keyword>
<dbReference type="CDD" id="cd01158">
    <property type="entry name" value="SCAD_SBCAD"/>
    <property type="match status" value="1"/>
</dbReference>
<dbReference type="InterPro" id="IPR006089">
    <property type="entry name" value="Acyl-CoA_DH_CS"/>
</dbReference>
<dbReference type="OrthoDB" id="9802447at2"/>
<dbReference type="PROSITE" id="PS00073">
    <property type="entry name" value="ACYL_COA_DH_2"/>
    <property type="match status" value="1"/>
</dbReference>
<comment type="similarity">
    <text evidence="2 6">Belongs to the acyl-CoA dehydrogenase family.</text>
</comment>
<evidence type="ECO:0000256" key="6">
    <source>
        <dbReference type="RuleBase" id="RU362125"/>
    </source>
</evidence>
<name>A0A1H9YMA7_9FIRM</name>
<dbReference type="InterPro" id="IPR037069">
    <property type="entry name" value="AcylCoA_DH/ox_N_sf"/>
</dbReference>
<evidence type="ECO:0000256" key="2">
    <source>
        <dbReference type="ARBA" id="ARBA00009347"/>
    </source>
</evidence>
<keyword evidence="3 6" id="KW-0285">Flavoprotein</keyword>
<dbReference type="Proteomes" id="UP000243819">
    <property type="component" value="Unassembled WGS sequence"/>
</dbReference>
<keyword evidence="11" id="KW-1185">Reference proteome</keyword>
<dbReference type="InterPro" id="IPR046373">
    <property type="entry name" value="Acyl-CoA_Oxase/DH_mid-dom_sf"/>
</dbReference>
<dbReference type="GO" id="GO:0003995">
    <property type="term" value="F:acyl-CoA dehydrogenase activity"/>
    <property type="evidence" value="ECO:0007669"/>
    <property type="project" value="InterPro"/>
</dbReference>
<dbReference type="EMBL" id="FOIF01000004">
    <property type="protein sequence ID" value="SES70259.1"/>
    <property type="molecule type" value="Genomic_DNA"/>
</dbReference>
<keyword evidence="4 6" id="KW-0274">FAD</keyword>
<accession>A0A1H9YMA7</accession>